<feature type="chain" id="PRO_5045549295" description="DUF3558 domain-containing protein" evidence="1">
    <location>
        <begin position="21"/>
        <end position="201"/>
    </location>
</feature>
<comment type="caution">
    <text evidence="2">The sequence shown here is derived from an EMBL/GenBank/DDBJ whole genome shotgun (WGS) entry which is preliminary data.</text>
</comment>
<accession>A0ABN2FK77</accession>
<sequence length="201" mass="20926">MRRGSGFLPVLVVALAVALAGCTPDKAPQNTEPLPTQAIGDACGFVSQDSAEIALGETGLSPAGLKQDLAGTARNADGSKLNLAGCKFYAAGDKELDVSVKQIGIPPYEERAIPTALKDGGADFVFPASEGQGFAKKGEQGQPAATAQLIRGDWYYLVFLTKQTDGRNAVDDVVAVLRQVVDQLGLPRSENLPRPSASPTS</sequence>
<organism evidence="2 3">
    <name type="scientific">Kribbella alba</name>
    <dbReference type="NCBI Taxonomy" id="190197"/>
    <lineage>
        <taxon>Bacteria</taxon>
        <taxon>Bacillati</taxon>
        <taxon>Actinomycetota</taxon>
        <taxon>Actinomycetes</taxon>
        <taxon>Propionibacteriales</taxon>
        <taxon>Kribbellaceae</taxon>
        <taxon>Kribbella</taxon>
    </lineage>
</organism>
<evidence type="ECO:0000313" key="2">
    <source>
        <dbReference type="EMBL" id="GAA1648918.1"/>
    </source>
</evidence>
<dbReference type="RefSeq" id="WP_344113916.1">
    <property type="nucleotide sequence ID" value="NZ_BAAANE010000007.1"/>
</dbReference>
<evidence type="ECO:0000256" key="1">
    <source>
        <dbReference type="SAM" id="SignalP"/>
    </source>
</evidence>
<dbReference type="EMBL" id="BAAANE010000007">
    <property type="protein sequence ID" value="GAA1648918.1"/>
    <property type="molecule type" value="Genomic_DNA"/>
</dbReference>
<feature type="signal peptide" evidence="1">
    <location>
        <begin position="1"/>
        <end position="20"/>
    </location>
</feature>
<name>A0ABN2FK77_9ACTN</name>
<evidence type="ECO:0008006" key="4">
    <source>
        <dbReference type="Google" id="ProtNLM"/>
    </source>
</evidence>
<reference evidence="2 3" key="1">
    <citation type="journal article" date="2019" name="Int. J. Syst. Evol. Microbiol.">
        <title>The Global Catalogue of Microorganisms (GCM) 10K type strain sequencing project: providing services to taxonomists for standard genome sequencing and annotation.</title>
        <authorList>
            <consortium name="The Broad Institute Genomics Platform"/>
            <consortium name="The Broad Institute Genome Sequencing Center for Infectious Disease"/>
            <person name="Wu L."/>
            <person name="Ma J."/>
        </authorList>
    </citation>
    <scope>NUCLEOTIDE SEQUENCE [LARGE SCALE GENOMIC DNA]</scope>
    <source>
        <strain evidence="2 3">JCM 14306</strain>
    </source>
</reference>
<keyword evidence="1" id="KW-0732">Signal</keyword>
<evidence type="ECO:0000313" key="3">
    <source>
        <dbReference type="Proteomes" id="UP001501319"/>
    </source>
</evidence>
<gene>
    <name evidence="2" type="ORF">GCM10009744_45410</name>
</gene>
<proteinExistence type="predicted"/>
<dbReference type="PROSITE" id="PS51257">
    <property type="entry name" value="PROKAR_LIPOPROTEIN"/>
    <property type="match status" value="1"/>
</dbReference>
<protein>
    <recommendedName>
        <fullName evidence="4">DUF3558 domain-containing protein</fullName>
    </recommendedName>
</protein>
<dbReference type="Proteomes" id="UP001501319">
    <property type="component" value="Unassembled WGS sequence"/>
</dbReference>
<keyword evidence="3" id="KW-1185">Reference proteome</keyword>